<gene>
    <name evidence="3" type="ORF">NQ314_003083</name>
</gene>
<dbReference type="GO" id="GO:0000976">
    <property type="term" value="F:transcription cis-regulatory region binding"/>
    <property type="evidence" value="ECO:0007669"/>
    <property type="project" value="TreeGrafter"/>
</dbReference>
<accession>A0AAV8ZPR2</accession>
<protein>
    <submittedName>
        <fullName evidence="3">Uncharacterized protein</fullName>
    </submittedName>
</protein>
<evidence type="ECO:0000313" key="4">
    <source>
        <dbReference type="Proteomes" id="UP001162156"/>
    </source>
</evidence>
<name>A0AAV8ZPR2_9CUCU</name>
<evidence type="ECO:0000256" key="1">
    <source>
        <dbReference type="ARBA" id="ARBA00004496"/>
    </source>
</evidence>
<keyword evidence="4" id="KW-1185">Reference proteome</keyword>
<dbReference type="AlphaFoldDB" id="A0AAV8ZPR2"/>
<sequence>MSPSDGQHIYLHAINARMLEHTYGSLEFGPKAITGKILEKEGGSMTEELRKRLRYLQHLPVTCQFEVAEIQLRQPLVKKETLEQFHGRYF</sequence>
<evidence type="ECO:0000313" key="3">
    <source>
        <dbReference type="EMBL" id="KAJ8967110.1"/>
    </source>
</evidence>
<reference evidence="3" key="1">
    <citation type="journal article" date="2023" name="Insect Mol. Biol.">
        <title>Genome sequencing provides insights into the evolution of gene families encoding plant cell wall-degrading enzymes in longhorned beetles.</title>
        <authorList>
            <person name="Shin N.R."/>
            <person name="Okamura Y."/>
            <person name="Kirsch R."/>
            <person name="Pauchet Y."/>
        </authorList>
    </citation>
    <scope>NUCLEOTIDE SEQUENCE</scope>
    <source>
        <strain evidence="3">RBIC_L_NR</strain>
    </source>
</reference>
<dbReference type="GO" id="GO:0005737">
    <property type="term" value="C:cytoplasm"/>
    <property type="evidence" value="ECO:0007669"/>
    <property type="project" value="UniProtKB-SubCell"/>
</dbReference>
<organism evidence="3 4">
    <name type="scientific">Rhamnusium bicolor</name>
    <dbReference type="NCBI Taxonomy" id="1586634"/>
    <lineage>
        <taxon>Eukaryota</taxon>
        <taxon>Metazoa</taxon>
        <taxon>Ecdysozoa</taxon>
        <taxon>Arthropoda</taxon>
        <taxon>Hexapoda</taxon>
        <taxon>Insecta</taxon>
        <taxon>Pterygota</taxon>
        <taxon>Neoptera</taxon>
        <taxon>Endopterygota</taxon>
        <taxon>Coleoptera</taxon>
        <taxon>Polyphaga</taxon>
        <taxon>Cucujiformia</taxon>
        <taxon>Chrysomeloidea</taxon>
        <taxon>Cerambycidae</taxon>
        <taxon>Lepturinae</taxon>
        <taxon>Rhagiini</taxon>
        <taxon>Rhamnusium</taxon>
    </lineage>
</organism>
<evidence type="ECO:0000256" key="2">
    <source>
        <dbReference type="ARBA" id="ARBA00022490"/>
    </source>
</evidence>
<dbReference type="EMBL" id="JANEYF010000896">
    <property type="protein sequence ID" value="KAJ8967110.1"/>
    <property type="molecule type" value="Genomic_DNA"/>
</dbReference>
<comment type="caution">
    <text evidence="3">The sequence shown here is derived from an EMBL/GenBank/DDBJ whole genome shotgun (WGS) entry which is preliminary data.</text>
</comment>
<dbReference type="PANTHER" id="PTHR12983">
    <property type="entry name" value="RING FINGER 10 FAMILY MEMBER"/>
    <property type="match status" value="1"/>
</dbReference>
<proteinExistence type="predicted"/>
<dbReference type="PANTHER" id="PTHR12983:SF9">
    <property type="entry name" value="E3 UBIQUITIN-PROTEIN LIGASE RNF10"/>
    <property type="match status" value="1"/>
</dbReference>
<comment type="subcellular location">
    <subcellularLocation>
        <location evidence="1">Cytoplasm</location>
    </subcellularLocation>
</comment>
<dbReference type="InterPro" id="IPR039739">
    <property type="entry name" value="MAG2/RNF10"/>
</dbReference>
<dbReference type="Proteomes" id="UP001162156">
    <property type="component" value="Unassembled WGS sequence"/>
</dbReference>
<dbReference type="GO" id="GO:0045944">
    <property type="term" value="P:positive regulation of transcription by RNA polymerase II"/>
    <property type="evidence" value="ECO:0007669"/>
    <property type="project" value="TreeGrafter"/>
</dbReference>
<keyword evidence="2" id="KW-0963">Cytoplasm</keyword>